<dbReference type="CDD" id="cd04725">
    <property type="entry name" value="OMP_decarboxylase_like"/>
    <property type="match status" value="1"/>
</dbReference>
<dbReference type="GO" id="GO:0006207">
    <property type="term" value="P:'de novo' pyrimidine nucleobase biosynthetic process"/>
    <property type="evidence" value="ECO:0007669"/>
    <property type="project" value="InterPro"/>
</dbReference>
<comment type="pathway">
    <text evidence="1">Pyrimidine metabolism; UMP biosynthesis via de novo pathway; UMP from orotate: step 2/2.</text>
</comment>
<dbReference type="EC" id="4.1.1.23" evidence="7"/>
<protein>
    <recommendedName>
        <fullName evidence="7">Orotidine-5'-phosphate decarboxylase</fullName>
        <ecNumber evidence="7">4.1.1.23</ecNumber>
    </recommendedName>
</protein>
<dbReference type="Gene3D" id="3.20.20.70">
    <property type="entry name" value="Aldolase class I"/>
    <property type="match status" value="1"/>
</dbReference>
<evidence type="ECO:0000313" key="9">
    <source>
        <dbReference type="EMBL" id="OGE11123.1"/>
    </source>
</evidence>
<dbReference type="InterPro" id="IPR011060">
    <property type="entry name" value="RibuloseP-bd_barrel"/>
</dbReference>
<evidence type="ECO:0000256" key="4">
    <source>
        <dbReference type="ARBA" id="ARBA00022975"/>
    </source>
</evidence>
<accession>A0A1F5I3Y8</accession>
<evidence type="ECO:0000313" key="10">
    <source>
        <dbReference type="Proteomes" id="UP000179227"/>
    </source>
</evidence>
<dbReference type="NCBIfam" id="TIGR02127">
    <property type="entry name" value="pyrF_sub2"/>
    <property type="match status" value="1"/>
</dbReference>
<gene>
    <name evidence="9" type="ORF">A3A60_03375</name>
</gene>
<evidence type="ECO:0000256" key="7">
    <source>
        <dbReference type="NCBIfam" id="TIGR02127"/>
    </source>
</evidence>
<name>A0A1F5I3Y8_9BACT</name>
<dbReference type="PROSITE" id="PS00156">
    <property type="entry name" value="OMPDECASE"/>
    <property type="match status" value="1"/>
</dbReference>
<dbReference type="InterPro" id="IPR001754">
    <property type="entry name" value="OMPdeCOase_dom"/>
</dbReference>
<dbReference type="InterPro" id="IPR018089">
    <property type="entry name" value="OMPdecase_AS"/>
</dbReference>
<evidence type="ECO:0000256" key="3">
    <source>
        <dbReference type="ARBA" id="ARBA00022793"/>
    </source>
</evidence>
<dbReference type="STRING" id="1797729.A3A60_03375"/>
<dbReference type="GO" id="GO:0044205">
    <property type="term" value="P:'de novo' UMP biosynthetic process"/>
    <property type="evidence" value="ECO:0007669"/>
    <property type="project" value="UniProtKB-UniPathway"/>
</dbReference>
<dbReference type="SMART" id="SM00934">
    <property type="entry name" value="OMPdecase"/>
    <property type="match status" value="1"/>
</dbReference>
<evidence type="ECO:0000256" key="6">
    <source>
        <dbReference type="ARBA" id="ARBA00049157"/>
    </source>
</evidence>
<evidence type="ECO:0000256" key="2">
    <source>
        <dbReference type="ARBA" id="ARBA00008847"/>
    </source>
</evidence>
<dbReference type="PANTHER" id="PTHR43375:SF1">
    <property type="entry name" value="OROTIDINE 5'-PHOSPHATE DECARBOXYLASE"/>
    <property type="match status" value="1"/>
</dbReference>
<keyword evidence="5" id="KW-0456">Lyase</keyword>
<organism evidence="9 10">
    <name type="scientific">Candidatus Curtissbacteria bacterium RIFCSPLOWO2_01_FULL_42_26</name>
    <dbReference type="NCBI Taxonomy" id="1797729"/>
    <lineage>
        <taxon>Bacteria</taxon>
        <taxon>Candidatus Curtissiibacteriota</taxon>
    </lineage>
</organism>
<feature type="domain" description="Orotidine 5'-phosphate decarboxylase" evidence="8">
    <location>
        <begin position="31"/>
        <end position="274"/>
    </location>
</feature>
<dbReference type="UniPathway" id="UPA00070">
    <property type="reaction ID" value="UER00120"/>
</dbReference>
<dbReference type="AlphaFoldDB" id="A0A1F5I3Y8"/>
<evidence type="ECO:0000259" key="8">
    <source>
        <dbReference type="SMART" id="SM00934"/>
    </source>
</evidence>
<comment type="similarity">
    <text evidence="2">Belongs to the OMP decarboxylase family. Type 2 subfamily.</text>
</comment>
<dbReference type="Pfam" id="PF00215">
    <property type="entry name" value="OMPdecase"/>
    <property type="match status" value="1"/>
</dbReference>
<dbReference type="GO" id="GO:0004590">
    <property type="term" value="F:orotidine-5'-phosphate decarboxylase activity"/>
    <property type="evidence" value="ECO:0007669"/>
    <property type="project" value="UniProtKB-UniRule"/>
</dbReference>
<reference evidence="9 10" key="1">
    <citation type="journal article" date="2016" name="Nat. Commun.">
        <title>Thousands of microbial genomes shed light on interconnected biogeochemical processes in an aquifer system.</title>
        <authorList>
            <person name="Anantharaman K."/>
            <person name="Brown C.T."/>
            <person name="Hug L.A."/>
            <person name="Sharon I."/>
            <person name="Castelle C.J."/>
            <person name="Probst A.J."/>
            <person name="Thomas B.C."/>
            <person name="Singh A."/>
            <person name="Wilkins M.J."/>
            <person name="Karaoz U."/>
            <person name="Brodie E.L."/>
            <person name="Williams K.H."/>
            <person name="Hubbard S.S."/>
            <person name="Banfield J.F."/>
        </authorList>
    </citation>
    <scope>NUCLEOTIDE SEQUENCE [LARGE SCALE GENOMIC DNA]</scope>
</reference>
<dbReference type="Proteomes" id="UP000179227">
    <property type="component" value="Unassembled WGS sequence"/>
</dbReference>
<comment type="catalytic activity">
    <reaction evidence="6">
        <text>orotidine 5'-phosphate + H(+) = UMP + CO2</text>
        <dbReference type="Rhea" id="RHEA:11596"/>
        <dbReference type="ChEBI" id="CHEBI:15378"/>
        <dbReference type="ChEBI" id="CHEBI:16526"/>
        <dbReference type="ChEBI" id="CHEBI:57538"/>
        <dbReference type="ChEBI" id="CHEBI:57865"/>
        <dbReference type="EC" id="4.1.1.23"/>
    </reaction>
</comment>
<dbReference type="InterPro" id="IPR013785">
    <property type="entry name" value="Aldolase_TIM"/>
</dbReference>
<dbReference type="InterPro" id="IPR011995">
    <property type="entry name" value="OMPdecase_type-2"/>
</dbReference>
<sequence>MVESPQTPETQEDPKSEFIAKLERLWDRGNFVCVGLDSDWELIPQHLKNLGRREGQFRFNKEIIDSTHELVCAYKPNIAFYEDDSEGQLALRKTVDYIHYNYPDIPVIGDIKRADIGNTNRGYVQAAFYLYQFDAATINPYLGKEALAPFLARKDKGIIVLVKTSNPGAGEFQDLPVGDTKDPLYQVVARNVAKYWNDNGNCAIVVGATYSRELGEVRAIVGDMPILIPGIGAQGGEVETTVTAGKDSRGRGMIVNSSRGIIFASKGEDFAEAARNATENLREEINKYR</sequence>
<evidence type="ECO:0000256" key="5">
    <source>
        <dbReference type="ARBA" id="ARBA00023239"/>
    </source>
</evidence>
<evidence type="ECO:0000256" key="1">
    <source>
        <dbReference type="ARBA" id="ARBA00004861"/>
    </source>
</evidence>
<dbReference type="SUPFAM" id="SSF51366">
    <property type="entry name" value="Ribulose-phoshate binding barrel"/>
    <property type="match status" value="1"/>
</dbReference>
<keyword evidence="4" id="KW-0665">Pyrimidine biosynthesis</keyword>
<dbReference type="EMBL" id="MFBS01000003">
    <property type="protein sequence ID" value="OGE11123.1"/>
    <property type="molecule type" value="Genomic_DNA"/>
</dbReference>
<comment type="caution">
    <text evidence="9">The sequence shown here is derived from an EMBL/GenBank/DDBJ whole genome shotgun (WGS) entry which is preliminary data.</text>
</comment>
<keyword evidence="3" id="KW-0210">Decarboxylase</keyword>
<dbReference type="PANTHER" id="PTHR43375">
    <property type="entry name" value="OROTIDINE 5'-PHOSPHATE DECARBOXYLASE"/>
    <property type="match status" value="1"/>
</dbReference>
<proteinExistence type="inferred from homology"/>